<evidence type="ECO:0000313" key="2">
    <source>
        <dbReference type="EMBL" id="TDR78438.1"/>
    </source>
</evidence>
<dbReference type="OrthoDB" id="9143597at2"/>
<dbReference type="Proteomes" id="UP000295611">
    <property type="component" value="Unassembled WGS sequence"/>
</dbReference>
<organism evidence="2 3">
    <name type="scientific">Paludibacterium purpuratum</name>
    <dbReference type="NCBI Taxonomy" id="1144873"/>
    <lineage>
        <taxon>Bacteria</taxon>
        <taxon>Pseudomonadati</taxon>
        <taxon>Pseudomonadota</taxon>
        <taxon>Betaproteobacteria</taxon>
        <taxon>Neisseriales</taxon>
        <taxon>Chromobacteriaceae</taxon>
        <taxon>Paludibacterium</taxon>
    </lineage>
</organism>
<dbReference type="InterPro" id="IPR019026">
    <property type="entry name" value="Peptidase_M64_IgA"/>
</dbReference>
<dbReference type="AlphaFoldDB" id="A0A4R7B3P0"/>
<dbReference type="InterPro" id="IPR024079">
    <property type="entry name" value="MetalloPept_cat_dom_sf"/>
</dbReference>
<protein>
    <submittedName>
        <fullName evidence="2">IgA peptidase M64</fullName>
    </submittedName>
</protein>
<dbReference type="GO" id="GO:0008237">
    <property type="term" value="F:metallopeptidase activity"/>
    <property type="evidence" value="ECO:0007669"/>
    <property type="project" value="InterPro"/>
</dbReference>
<dbReference type="EMBL" id="SNZP01000008">
    <property type="protein sequence ID" value="TDR78438.1"/>
    <property type="molecule type" value="Genomic_DNA"/>
</dbReference>
<evidence type="ECO:0000256" key="1">
    <source>
        <dbReference type="SAM" id="SignalP"/>
    </source>
</evidence>
<dbReference type="Gene3D" id="3.40.390.10">
    <property type="entry name" value="Collagenase (Catalytic Domain)"/>
    <property type="match status" value="1"/>
</dbReference>
<dbReference type="Pfam" id="PF09471">
    <property type="entry name" value="Peptidase_M64"/>
    <property type="match status" value="1"/>
</dbReference>
<keyword evidence="1" id="KW-0732">Signal</keyword>
<sequence>MKCFFLLLWLAVASPMLYAADHLLLRVKQSNTNGTSDYELVYAQRGQFAASIGPAVTGASYIVLTGYDRDGKALFSASVRNQDILHAESFDPDTNRIESARDVLRPTTYFEVRVPDRQDLAYVQVVSKAISGQGDRTNTVSKRFNRSQIETLLGSVPSPSQAHRAVSLYHSGSPSRRMDVVLIGDGYARADQGKWQADAQKIAQGLLADSLFKANRLKLNIWRVDVESQDSGVSEPDQGIYKRTALGSSFNCDGIARLLCADDQRVYQAVGAATAADARDLIVVVANSPRYGGSGGGIAVMSMHEKAIELALHEIGHTAFGLADEYDYGTCANNVEPREPNVTTRTERTGKWGALIPRDVPVPTAPGAYPVGTVGLFVGARYCVQGMYRPTENSRMRVLGQPWYAVNERAGNAVFAGYVHAAETQGE</sequence>
<dbReference type="RefSeq" id="WP_133681240.1">
    <property type="nucleotide sequence ID" value="NZ_SNZP01000008.1"/>
</dbReference>
<name>A0A4R7B3P0_9NEIS</name>
<comment type="caution">
    <text evidence="2">The sequence shown here is derived from an EMBL/GenBank/DDBJ whole genome shotgun (WGS) entry which is preliminary data.</text>
</comment>
<gene>
    <name evidence="2" type="ORF">DFP86_108157</name>
</gene>
<feature type="chain" id="PRO_5020421523" evidence="1">
    <location>
        <begin position="20"/>
        <end position="427"/>
    </location>
</feature>
<feature type="signal peptide" evidence="1">
    <location>
        <begin position="1"/>
        <end position="19"/>
    </location>
</feature>
<reference evidence="2 3" key="1">
    <citation type="submission" date="2019-03" db="EMBL/GenBank/DDBJ databases">
        <title>Genomic Encyclopedia of Type Strains, Phase III (KMG-III): the genomes of soil and plant-associated and newly described type strains.</title>
        <authorList>
            <person name="Whitman W."/>
        </authorList>
    </citation>
    <scope>NUCLEOTIDE SEQUENCE [LARGE SCALE GENOMIC DNA]</scope>
    <source>
        <strain evidence="2 3">CECT 8976</strain>
    </source>
</reference>
<proteinExistence type="predicted"/>
<keyword evidence="3" id="KW-1185">Reference proteome</keyword>
<accession>A0A4R7B3P0</accession>
<evidence type="ECO:0000313" key="3">
    <source>
        <dbReference type="Proteomes" id="UP000295611"/>
    </source>
</evidence>